<keyword evidence="3" id="KW-1185">Reference proteome</keyword>
<proteinExistence type="predicted"/>
<protein>
    <submittedName>
        <fullName evidence="2">Maltose o-acetyltransferas-like protein</fullName>
    </submittedName>
</protein>
<evidence type="ECO:0000256" key="1">
    <source>
        <dbReference type="ARBA" id="ARBA00022679"/>
    </source>
</evidence>
<dbReference type="Pfam" id="PF00132">
    <property type="entry name" value="Hexapep"/>
    <property type="match status" value="1"/>
</dbReference>
<keyword evidence="1" id="KW-0808">Transferase</keyword>
<dbReference type="InterPro" id="IPR011004">
    <property type="entry name" value="Trimer_LpxA-like_sf"/>
</dbReference>
<dbReference type="SUPFAM" id="SSF51161">
    <property type="entry name" value="Trimeric LpxA-like enzymes"/>
    <property type="match status" value="1"/>
</dbReference>
<dbReference type="AlphaFoldDB" id="A0A194X8T8"/>
<dbReference type="InterPro" id="IPR051159">
    <property type="entry name" value="Hexapeptide_acetyltransf"/>
</dbReference>
<dbReference type="PANTHER" id="PTHR23416">
    <property type="entry name" value="SIALIC ACID SYNTHASE-RELATED"/>
    <property type="match status" value="1"/>
</dbReference>
<dbReference type="KEGG" id="psco:LY89DRAFT_537499"/>
<dbReference type="RefSeq" id="XP_018070941.1">
    <property type="nucleotide sequence ID" value="XM_018208119.1"/>
</dbReference>
<name>A0A194X8T8_MOLSC</name>
<dbReference type="OrthoDB" id="25818at2759"/>
<dbReference type="PANTHER" id="PTHR23416:SF54">
    <property type="entry name" value="ACETYLTRANSFERASE, CYSE_LACA_LPXA_NODL FAMILY (AFU_ORTHOLOGUE AFUA_2G08430)-RELATED"/>
    <property type="match status" value="1"/>
</dbReference>
<dbReference type="CDD" id="cd03357">
    <property type="entry name" value="LbH_MAT_GAT"/>
    <property type="match status" value="1"/>
</dbReference>
<dbReference type="GO" id="GO:0008374">
    <property type="term" value="F:O-acyltransferase activity"/>
    <property type="evidence" value="ECO:0007669"/>
    <property type="project" value="TreeGrafter"/>
</dbReference>
<dbReference type="FunCoup" id="A0A194X8T8">
    <property type="interactions" value="13"/>
</dbReference>
<gene>
    <name evidence="2" type="ORF">LY89DRAFT_537499</name>
</gene>
<accession>A0A194X8T8</accession>
<dbReference type="Proteomes" id="UP000070700">
    <property type="component" value="Unassembled WGS sequence"/>
</dbReference>
<sequence>MAASKKNPAMIEQVKLSQVSVPWCDEFEKMISGLYFSAAKSDLMQDHKLEIMRKLVSYNDLPIPEHSTIKYLKQHRVQILAQMMGKLGSSVNIEAPFYCIWGCNTFIGDGVYMNREVTIHDNAPVHIGNNVLIGPGVCIMTGTHDTDPVVRKESGASFAYPIVIEDDCWIGIRVTILPGVRIGKGTTIAAGAVVIKDIE</sequence>
<evidence type="ECO:0000313" key="3">
    <source>
        <dbReference type="Proteomes" id="UP000070700"/>
    </source>
</evidence>
<dbReference type="InterPro" id="IPR001451">
    <property type="entry name" value="Hexapep"/>
</dbReference>
<dbReference type="InterPro" id="IPR018357">
    <property type="entry name" value="Hexapep_transf_CS"/>
</dbReference>
<feature type="non-terminal residue" evidence="2">
    <location>
        <position position="199"/>
    </location>
</feature>
<dbReference type="STRING" id="149040.A0A194X8T8"/>
<dbReference type="GeneID" id="28817845"/>
<dbReference type="InParanoid" id="A0A194X8T8"/>
<evidence type="ECO:0000313" key="2">
    <source>
        <dbReference type="EMBL" id="KUJ16586.1"/>
    </source>
</evidence>
<reference evidence="2 3" key="1">
    <citation type="submission" date="2015-10" db="EMBL/GenBank/DDBJ databases">
        <title>Full genome of DAOMC 229536 Phialocephala scopiformis, a fungal endophyte of spruce producing the potent anti-insectan compound rugulosin.</title>
        <authorList>
            <consortium name="DOE Joint Genome Institute"/>
            <person name="Walker A.K."/>
            <person name="Frasz S.L."/>
            <person name="Seifert K.A."/>
            <person name="Miller J.D."/>
            <person name="Mondo S.J."/>
            <person name="Labutti K."/>
            <person name="Lipzen A."/>
            <person name="Dockter R."/>
            <person name="Kennedy M."/>
            <person name="Grigoriev I.V."/>
            <person name="Spatafora J.W."/>
        </authorList>
    </citation>
    <scope>NUCLEOTIDE SEQUENCE [LARGE SCALE GENOMIC DNA]</scope>
    <source>
        <strain evidence="2 3">CBS 120377</strain>
    </source>
</reference>
<organism evidence="2 3">
    <name type="scientific">Mollisia scopiformis</name>
    <name type="common">Conifer needle endophyte fungus</name>
    <name type="synonym">Phialocephala scopiformis</name>
    <dbReference type="NCBI Taxonomy" id="149040"/>
    <lineage>
        <taxon>Eukaryota</taxon>
        <taxon>Fungi</taxon>
        <taxon>Dikarya</taxon>
        <taxon>Ascomycota</taxon>
        <taxon>Pezizomycotina</taxon>
        <taxon>Leotiomycetes</taxon>
        <taxon>Helotiales</taxon>
        <taxon>Mollisiaceae</taxon>
        <taxon>Mollisia</taxon>
    </lineage>
</organism>
<dbReference type="PROSITE" id="PS00101">
    <property type="entry name" value="HEXAPEP_TRANSFERASES"/>
    <property type="match status" value="1"/>
</dbReference>
<dbReference type="EMBL" id="KQ947416">
    <property type="protein sequence ID" value="KUJ16586.1"/>
    <property type="molecule type" value="Genomic_DNA"/>
</dbReference>
<dbReference type="Gene3D" id="2.160.10.10">
    <property type="entry name" value="Hexapeptide repeat proteins"/>
    <property type="match status" value="1"/>
</dbReference>